<gene>
    <name evidence="1" type="ORF">PsorP6_010265</name>
</gene>
<dbReference type="Proteomes" id="UP001163321">
    <property type="component" value="Chromosome 6"/>
</dbReference>
<protein>
    <submittedName>
        <fullName evidence="1">Uncharacterized protein</fullName>
    </submittedName>
</protein>
<proteinExistence type="predicted"/>
<sequence>MQALVPFFLLCFTAATCGTFVHAQSPRHDSTKRVLRARQRHDQETDERMVRLELEPLLVHARPAPSLIDQAKVRYWKALRKFSEDSVFNEFQVEASALETLRSPHTAKLAKVYPEPADRILLTDLVKAIAQAKREPLREADALALEAELMQGWLERGVPPTVLLHKFLGSAFHDRERALESASLGTIVAYIPMFNKANLTRAFSLAQWLTMYGKEHAVVAALHKAMDAPDLRDVAMAVRKDLVHMWFQDKTISTVDVAKKLQLVEPASLAFTHYKLETLEAYFKLARTRGETPDMLDVLLKAYNERDVVLVFSVAQDSALERQQQQLYARDLNVVFQGWYTQEIVPSRARSKLFDQVDTRMAPYVERILAKYTAYYHAQASEG</sequence>
<comment type="caution">
    <text evidence="1">The sequence shown here is derived from an EMBL/GenBank/DDBJ whole genome shotgun (WGS) entry which is preliminary data.</text>
</comment>
<keyword evidence="2" id="KW-1185">Reference proteome</keyword>
<evidence type="ECO:0000313" key="1">
    <source>
        <dbReference type="EMBL" id="KAI9910441.1"/>
    </source>
</evidence>
<name>A0ACC0VXF2_9STRA</name>
<accession>A0ACC0VXF2</accession>
<reference evidence="1 2" key="1">
    <citation type="journal article" date="2022" name="bioRxiv">
        <title>The genome of the oomycete Peronosclerospora sorghi, a cosmopolitan pathogen of maize and sorghum, is inflated with dispersed pseudogenes.</title>
        <authorList>
            <person name="Fletcher K."/>
            <person name="Martin F."/>
            <person name="Isakeit T."/>
            <person name="Cavanaugh K."/>
            <person name="Magill C."/>
            <person name="Michelmore R."/>
        </authorList>
    </citation>
    <scope>NUCLEOTIDE SEQUENCE [LARGE SCALE GENOMIC DNA]</scope>
    <source>
        <strain evidence="1">P6</strain>
    </source>
</reference>
<evidence type="ECO:0000313" key="2">
    <source>
        <dbReference type="Proteomes" id="UP001163321"/>
    </source>
</evidence>
<organism evidence="1 2">
    <name type="scientific">Peronosclerospora sorghi</name>
    <dbReference type="NCBI Taxonomy" id="230839"/>
    <lineage>
        <taxon>Eukaryota</taxon>
        <taxon>Sar</taxon>
        <taxon>Stramenopiles</taxon>
        <taxon>Oomycota</taxon>
        <taxon>Peronosporomycetes</taxon>
        <taxon>Peronosporales</taxon>
        <taxon>Peronosporaceae</taxon>
        <taxon>Peronosclerospora</taxon>
    </lineage>
</organism>
<dbReference type="EMBL" id="CM047585">
    <property type="protein sequence ID" value="KAI9910441.1"/>
    <property type="molecule type" value="Genomic_DNA"/>
</dbReference>